<dbReference type="InterPro" id="IPR000639">
    <property type="entry name" value="Epox_hydrolase-like"/>
</dbReference>
<gene>
    <name evidence="6" type="ORF">K461DRAFT_252130</name>
</gene>
<keyword evidence="2" id="KW-0058">Aromatic hydrocarbons catabolism</keyword>
<protein>
    <submittedName>
        <fullName evidence="6">Alpha/beta-hydrolase</fullName>
    </submittedName>
</protein>
<dbReference type="InterPro" id="IPR010497">
    <property type="entry name" value="Epoxide_hydro_N"/>
</dbReference>
<dbReference type="PRINTS" id="PR00412">
    <property type="entry name" value="EPOXHYDRLASE"/>
</dbReference>
<dbReference type="GO" id="GO:0004301">
    <property type="term" value="F:epoxide hydrolase activity"/>
    <property type="evidence" value="ECO:0007669"/>
    <property type="project" value="TreeGrafter"/>
</dbReference>
<feature type="active site" description="Nucleophile" evidence="4">
    <location>
        <position position="176"/>
    </location>
</feature>
<dbReference type="Pfam" id="PF06441">
    <property type="entry name" value="EHN"/>
    <property type="match status" value="1"/>
</dbReference>
<dbReference type="SUPFAM" id="SSF53474">
    <property type="entry name" value="alpha/beta-Hydrolases"/>
    <property type="match status" value="1"/>
</dbReference>
<evidence type="ECO:0000256" key="1">
    <source>
        <dbReference type="ARBA" id="ARBA00010088"/>
    </source>
</evidence>
<evidence type="ECO:0000256" key="3">
    <source>
        <dbReference type="ARBA" id="ARBA00022801"/>
    </source>
</evidence>
<reference evidence="6" key="1">
    <citation type="journal article" date="2020" name="Stud. Mycol.">
        <title>101 Dothideomycetes genomes: a test case for predicting lifestyles and emergence of pathogens.</title>
        <authorList>
            <person name="Haridas S."/>
            <person name="Albert R."/>
            <person name="Binder M."/>
            <person name="Bloem J."/>
            <person name="Labutti K."/>
            <person name="Salamov A."/>
            <person name="Andreopoulos B."/>
            <person name="Baker S."/>
            <person name="Barry K."/>
            <person name="Bills G."/>
            <person name="Bluhm B."/>
            <person name="Cannon C."/>
            <person name="Castanera R."/>
            <person name="Culley D."/>
            <person name="Daum C."/>
            <person name="Ezra D."/>
            <person name="Gonzalez J."/>
            <person name="Henrissat B."/>
            <person name="Kuo A."/>
            <person name="Liang C."/>
            <person name="Lipzen A."/>
            <person name="Lutzoni F."/>
            <person name="Magnuson J."/>
            <person name="Mondo S."/>
            <person name="Nolan M."/>
            <person name="Ohm R."/>
            <person name="Pangilinan J."/>
            <person name="Park H.-J."/>
            <person name="Ramirez L."/>
            <person name="Alfaro M."/>
            <person name="Sun H."/>
            <person name="Tritt A."/>
            <person name="Yoshinaga Y."/>
            <person name="Zwiers L.-H."/>
            <person name="Turgeon B."/>
            <person name="Goodwin S."/>
            <person name="Spatafora J."/>
            <person name="Crous P."/>
            <person name="Grigoriev I."/>
        </authorList>
    </citation>
    <scope>NUCLEOTIDE SEQUENCE</scope>
    <source>
        <strain evidence="6">CBS 260.36</strain>
    </source>
</reference>
<dbReference type="PANTHER" id="PTHR21661:SF35">
    <property type="entry name" value="EPOXIDE HYDROLASE"/>
    <property type="match status" value="1"/>
</dbReference>
<name>A0A9P4MKC0_9PEZI</name>
<dbReference type="AlphaFoldDB" id="A0A9P4MKC0"/>
<accession>A0A9P4MKC0</accession>
<keyword evidence="7" id="KW-1185">Reference proteome</keyword>
<dbReference type="InterPro" id="IPR029058">
    <property type="entry name" value="AB_hydrolase_fold"/>
</dbReference>
<dbReference type="OrthoDB" id="7130006at2759"/>
<sequence length="406" mass="45994">MVRPYTIAIAQERLKDLKARLDLARLPDEIDDAGWDYGAPLTDIKRLTNYWKAQYDWTKAETKLNELPNYQATVDVDAYGPINVHFVHQRSTASNAIPLLFCHGWPGSYIEVSKILPKLIESSAKTSFHVVAPSLPNYGWSAGVTKRGFGLVQYAETCHKLMLSLGYTKYATQGGDLGFYISRIMGLRYPDHVLASHINLIRASQPSWSKHPLLALAHTTTPYTESEVAGLERSEWFTSEGSGYKAIQSTKPQTPGYAITDSPVALLAWIYEKLHDWTDSYPWTDDEILTWVSIYWFSTAGPAASFRIYYEMTHQSATGRPYFHRQRAEEYIPTVKLGMCWAPREITILPKIWGRTLGDIVYEKEHSHGGHFLAHENPDAMVGDLRDMFHAKGPIPQVVKVLQSQQ</sequence>
<dbReference type="Gene3D" id="3.40.50.1820">
    <property type="entry name" value="alpha/beta hydrolase"/>
    <property type="match status" value="1"/>
</dbReference>
<dbReference type="GO" id="GO:0097176">
    <property type="term" value="P:epoxide metabolic process"/>
    <property type="evidence" value="ECO:0007669"/>
    <property type="project" value="TreeGrafter"/>
</dbReference>
<dbReference type="InterPro" id="IPR016292">
    <property type="entry name" value="Epoxide_hydrolase"/>
</dbReference>
<keyword evidence="3" id="KW-0378">Hydrolase</keyword>
<feature type="domain" description="Epoxide hydrolase N-terminal" evidence="5">
    <location>
        <begin position="2"/>
        <end position="112"/>
    </location>
</feature>
<feature type="active site" description="Proton acceptor" evidence="4">
    <location>
        <position position="371"/>
    </location>
</feature>
<dbReference type="PANTHER" id="PTHR21661">
    <property type="entry name" value="EPOXIDE HYDROLASE 1-RELATED"/>
    <property type="match status" value="1"/>
</dbReference>
<dbReference type="PIRSF" id="PIRSF001112">
    <property type="entry name" value="Epoxide_hydrolase"/>
    <property type="match status" value="1"/>
</dbReference>
<comment type="caution">
    <text evidence="6">The sequence shown here is derived from an EMBL/GenBank/DDBJ whole genome shotgun (WGS) entry which is preliminary data.</text>
</comment>
<evidence type="ECO:0000313" key="6">
    <source>
        <dbReference type="EMBL" id="KAF2156118.1"/>
    </source>
</evidence>
<evidence type="ECO:0000259" key="5">
    <source>
        <dbReference type="Pfam" id="PF06441"/>
    </source>
</evidence>
<feature type="active site" description="Proton donor" evidence="4">
    <location>
        <position position="309"/>
    </location>
</feature>
<evidence type="ECO:0000256" key="4">
    <source>
        <dbReference type="PIRSR" id="PIRSR001112-1"/>
    </source>
</evidence>
<organism evidence="6 7">
    <name type="scientific">Myriangium duriaei CBS 260.36</name>
    <dbReference type="NCBI Taxonomy" id="1168546"/>
    <lineage>
        <taxon>Eukaryota</taxon>
        <taxon>Fungi</taxon>
        <taxon>Dikarya</taxon>
        <taxon>Ascomycota</taxon>
        <taxon>Pezizomycotina</taxon>
        <taxon>Dothideomycetes</taxon>
        <taxon>Dothideomycetidae</taxon>
        <taxon>Myriangiales</taxon>
        <taxon>Myriangiaceae</taxon>
        <taxon>Myriangium</taxon>
    </lineage>
</organism>
<proteinExistence type="inferred from homology"/>
<comment type="similarity">
    <text evidence="1">Belongs to the peptidase S33 family.</text>
</comment>
<dbReference type="Proteomes" id="UP000799439">
    <property type="component" value="Unassembled WGS sequence"/>
</dbReference>
<evidence type="ECO:0000256" key="2">
    <source>
        <dbReference type="ARBA" id="ARBA00022797"/>
    </source>
</evidence>
<dbReference type="EMBL" id="ML996082">
    <property type="protein sequence ID" value="KAF2156118.1"/>
    <property type="molecule type" value="Genomic_DNA"/>
</dbReference>
<evidence type="ECO:0000313" key="7">
    <source>
        <dbReference type="Proteomes" id="UP000799439"/>
    </source>
</evidence>